<comment type="caution">
    <text evidence="2">The sequence shown here is derived from an EMBL/GenBank/DDBJ whole genome shotgun (WGS) entry which is preliminary data.</text>
</comment>
<keyword evidence="1" id="KW-0812">Transmembrane</keyword>
<sequence>MLKVMGNPTQEENCDKVSNSVILRLTALLPAFHLSKTVNLPSTEGGNSSILLNVGNQDCVIQTGASVPQGFYTTYVTPINGTYLFFVAAIFVGGTWGCFKVVKRKRHLDGVPYRELEMEQQESDPSFVIETPKVGIRIGTMTGMRKRQ</sequence>
<keyword evidence="1" id="KW-1133">Transmembrane helix</keyword>
<dbReference type="AlphaFoldDB" id="A0AAW2PSH5"/>
<dbReference type="EMBL" id="JACGWK010000004">
    <property type="protein sequence ID" value="KAL0359105.1"/>
    <property type="molecule type" value="Genomic_DNA"/>
</dbReference>
<protein>
    <submittedName>
        <fullName evidence="2">Uncharacterized protein</fullName>
    </submittedName>
</protein>
<evidence type="ECO:0000256" key="1">
    <source>
        <dbReference type="SAM" id="Phobius"/>
    </source>
</evidence>
<accession>A0AAW2PSH5</accession>
<reference evidence="2" key="2">
    <citation type="journal article" date="2024" name="Plant">
        <title>Genomic evolution and insights into agronomic trait innovations of Sesamum species.</title>
        <authorList>
            <person name="Miao H."/>
            <person name="Wang L."/>
            <person name="Qu L."/>
            <person name="Liu H."/>
            <person name="Sun Y."/>
            <person name="Le M."/>
            <person name="Wang Q."/>
            <person name="Wei S."/>
            <person name="Zheng Y."/>
            <person name="Lin W."/>
            <person name="Duan Y."/>
            <person name="Cao H."/>
            <person name="Xiong S."/>
            <person name="Wang X."/>
            <person name="Wei L."/>
            <person name="Li C."/>
            <person name="Ma Q."/>
            <person name="Ju M."/>
            <person name="Zhao R."/>
            <person name="Li G."/>
            <person name="Mu C."/>
            <person name="Tian Q."/>
            <person name="Mei H."/>
            <person name="Zhang T."/>
            <person name="Gao T."/>
            <person name="Zhang H."/>
        </authorList>
    </citation>
    <scope>NUCLEOTIDE SEQUENCE</scope>
    <source>
        <strain evidence="2">G01</strain>
    </source>
</reference>
<organism evidence="2">
    <name type="scientific">Sesamum angustifolium</name>
    <dbReference type="NCBI Taxonomy" id="2727405"/>
    <lineage>
        <taxon>Eukaryota</taxon>
        <taxon>Viridiplantae</taxon>
        <taxon>Streptophyta</taxon>
        <taxon>Embryophyta</taxon>
        <taxon>Tracheophyta</taxon>
        <taxon>Spermatophyta</taxon>
        <taxon>Magnoliopsida</taxon>
        <taxon>eudicotyledons</taxon>
        <taxon>Gunneridae</taxon>
        <taxon>Pentapetalae</taxon>
        <taxon>asterids</taxon>
        <taxon>lamiids</taxon>
        <taxon>Lamiales</taxon>
        <taxon>Pedaliaceae</taxon>
        <taxon>Sesamum</taxon>
    </lineage>
</organism>
<name>A0AAW2PSH5_9LAMI</name>
<reference evidence="2" key="1">
    <citation type="submission" date="2020-06" db="EMBL/GenBank/DDBJ databases">
        <authorList>
            <person name="Li T."/>
            <person name="Hu X."/>
            <person name="Zhang T."/>
            <person name="Song X."/>
            <person name="Zhang H."/>
            <person name="Dai N."/>
            <person name="Sheng W."/>
            <person name="Hou X."/>
            <person name="Wei L."/>
        </authorList>
    </citation>
    <scope>NUCLEOTIDE SEQUENCE</scope>
    <source>
        <strain evidence="2">G01</strain>
        <tissue evidence="2">Leaf</tissue>
    </source>
</reference>
<evidence type="ECO:0000313" key="2">
    <source>
        <dbReference type="EMBL" id="KAL0359105.1"/>
    </source>
</evidence>
<dbReference type="PANTHER" id="PTHR34200">
    <property type="entry name" value="DENTIN SIALOPHOSPHOPROTEIN-LIKE ISOFORM X1"/>
    <property type="match status" value="1"/>
</dbReference>
<keyword evidence="1" id="KW-0472">Membrane</keyword>
<dbReference type="PANTHER" id="PTHR34200:SF2">
    <property type="entry name" value="TRANSMEMBRANE PROTEIN"/>
    <property type="match status" value="1"/>
</dbReference>
<gene>
    <name evidence="2" type="ORF">Sangu_0759900</name>
</gene>
<proteinExistence type="predicted"/>
<feature type="transmembrane region" description="Helical" evidence="1">
    <location>
        <begin position="81"/>
        <end position="99"/>
    </location>
</feature>